<organism evidence="1 2">
    <name type="scientific">Bradyrhizobium zhengyangense</name>
    <dbReference type="NCBI Taxonomy" id="2911009"/>
    <lineage>
        <taxon>Bacteria</taxon>
        <taxon>Pseudomonadati</taxon>
        <taxon>Pseudomonadota</taxon>
        <taxon>Alphaproteobacteria</taxon>
        <taxon>Hyphomicrobiales</taxon>
        <taxon>Nitrobacteraceae</taxon>
        <taxon>Bradyrhizobium</taxon>
    </lineage>
</organism>
<sequence length="155" mass="17237">MFRVTADTLQAYLDFDPERKRDLTALHKLIVSAAPALKRHFHQGTPAGEAGMRMRMIGYGKFRYAIKSGKSTDWPVIGVALQKNYISVYVTVTRQGAPVVSRYAGKLGELRMGGNNFSFERFDDLKQGAVSILFAEVAGIFEADPDNPVRYMQGS</sequence>
<dbReference type="EMBL" id="JAKLTY010000031">
    <property type="protein sequence ID" value="MCG2631657.1"/>
    <property type="molecule type" value="Genomic_DNA"/>
</dbReference>
<reference evidence="1" key="1">
    <citation type="submission" date="2022-01" db="EMBL/GenBank/DDBJ databases">
        <title>Genome sequnece data of strain Bradyrhizobium sp. nov.</title>
        <authorList>
            <person name="Zhang J."/>
        </authorList>
    </citation>
    <scope>NUCLEOTIDE SEQUENCE</scope>
    <source>
        <strain evidence="1">WYCCWR 13023</strain>
    </source>
</reference>
<name>A0A9X1RCH0_9BRAD</name>
<protein>
    <submittedName>
        <fullName evidence="1">DUF1801 domain-containing protein</fullName>
    </submittedName>
</protein>
<gene>
    <name evidence="1" type="ORF">L6654_34020</name>
</gene>
<accession>A0A9X1RCH0</accession>
<dbReference type="AlphaFoldDB" id="A0A9X1RCH0"/>
<proteinExistence type="predicted"/>
<evidence type="ECO:0000313" key="1">
    <source>
        <dbReference type="EMBL" id="MCG2631657.1"/>
    </source>
</evidence>
<evidence type="ECO:0000313" key="2">
    <source>
        <dbReference type="Proteomes" id="UP001139054"/>
    </source>
</evidence>
<dbReference type="Proteomes" id="UP001139054">
    <property type="component" value="Unassembled WGS sequence"/>
</dbReference>
<comment type="caution">
    <text evidence="1">The sequence shown here is derived from an EMBL/GenBank/DDBJ whole genome shotgun (WGS) entry which is preliminary data.</text>
</comment>
<dbReference type="RefSeq" id="WP_237891724.1">
    <property type="nucleotide sequence ID" value="NZ_JAKLTY010000031.1"/>
</dbReference>